<accession>A0ACB6RKZ1</accession>
<keyword evidence="2" id="KW-1185">Reference proteome</keyword>
<comment type="caution">
    <text evidence="1">The sequence shown here is derived from an EMBL/GenBank/DDBJ whole genome shotgun (WGS) entry which is preliminary data.</text>
</comment>
<evidence type="ECO:0000313" key="1">
    <source>
        <dbReference type="EMBL" id="KAF2621824.1"/>
    </source>
</evidence>
<reference evidence="1" key="1">
    <citation type="journal article" date="2020" name="Stud. Mycol.">
        <title>101 Dothideomycetes genomes: a test case for predicting lifestyles and emergence of pathogens.</title>
        <authorList>
            <person name="Haridas S."/>
            <person name="Albert R."/>
            <person name="Binder M."/>
            <person name="Bloem J."/>
            <person name="Labutti K."/>
            <person name="Salamov A."/>
            <person name="Andreopoulos B."/>
            <person name="Baker S."/>
            <person name="Barry K."/>
            <person name="Bills G."/>
            <person name="Bluhm B."/>
            <person name="Cannon C."/>
            <person name="Castanera R."/>
            <person name="Culley D."/>
            <person name="Daum C."/>
            <person name="Ezra D."/>
            <person name="Gonzalez J."/>
            <person name="Henrissat B."/>
            <person name="Kuo A."/>
            <person name="Liang C."/>
            <person name="Lipzen A."/>
            <person name="Lutzoni F."/>
            <person name="Magnuson J."/>
            <person name="Mondo S."/>
            <person name="Nolan M."/>
            <person name="Ohm R."/>
            <person name="Pangilinan J."/>
            <person name="Park H.-J."/>
            <person name="Ramirez L."/>
            <person name="Alfaro M."/>
            <person name="Sun H."/>
            <person name="Tritt A."/>
            <person name="Yoshinaga Y."/>
            <person name="Zwiers L.-H."/>
            <person name="Turgeon B."/>
            <person name="Goodwin S."/>
            <person name="Spatafora J."/>
            <person name="Crous P."/>
            <person name="Grigoriev I."/>
        </authorList>
    </citation>
    <scope>NUCLEOTIDE SEQUENCE</scope>
    <source>
        <strain evidence="1">CBS 525.71</strain>
    </source>
</reference>
<protein>
    <submittedName>
        <fullName evidence="1">Uncharacterized protein</fullName>
    </submittedName>
</protein>
<name>A0ACB6RKZ1_9PLEO</name>
<evidence type="ECO:0000313" key="2">
    <source>
        <dbReference type="Proteomes" id="UP000799754"/>
    </source>
</evidence>
<dbReference type="EMBL" id="MU006751">
    <property type="protein sequence ID" value="KAF2621824.1"/>
    <property type="molecule type" value="Genomic_DNA"/>
</dbReference>
<organism evidence="1 2">
    <name type="scientific">Macroventuria anomochaeta</name>
    <dbReference type="NCBI Taxonomy" id="301207"/>
    <lineage>
        <taxon>Eukaryota</taxon>
        <taxon>Fungi</taxon>
        <taxon>Dikarya</taxon>
        <taxon>Ascomycota</taxon>
        <taxon>Pezizomycotina</taxon>
        <taxon>Dothideomycetes</taxon>
        <taxon>Pleosporomycetidae</taxon>
        <taxon>Pleosporales</taxon>
        <taxon>Pleosporineae</taxon>
        <taxon>Didymellaceae</taxon>
        <taxon>Macroventuria</taxon>
    </lineage>
</organism>
<gene>
    <name evidence="1" type="ORF">BU25DRAFT_495534</name>
</gene>
<sequence>MFRRSGDNPNARRGPTAYATISTNTIQTPVQPTESTNPTTTAASAKDGLQAGPVAGIAVGMLIAGAVIAGLVCFYLLRRQEKRQAAAVADQARNFSYGGRMARPEKDISTAARTVARNIDDMLPQPVADDKIIDDLSKIRDSVKNHVRTFYHSNPIPASEIDEVALQDVAADVGISTSLLVSSLLDPSARNSAIRLVIGRTILSRCDEERDPSLLPHQLARLASSIPGRHDSQSAMYSKWKAITGALLQQQFGKQSQGLAQNFADIIAELDAILAPFVTGIVDGSQRRKNLEMILTRSANLAFLLFTQPGSFRFDFTSQHVTLVVSPALVQTVDDRGHVLSRPRVLVDKEVATSA</sequence>
<proteinExistence type="predicted"/>
<dbReference type="Proteomes" id="UP000799754">
    <property type="component" value="Unassembled WGS sequence"/>
</dbReference>